<dbReference type="Proteomes" id="UP000886476">
    <property type="component" value="Unassembled WGS sequence"/>
</dbReference>
<dbReference type="RefSeq" id="WP_172111005.1">
    <property type="nucleotide sequence ID" value="NZ_JABFDN010000003.1"/>
</dbReference>
<evidence type="ECO:0000313" key="1">
    <source>
        <dbReference type="EMBL" id="NPU65933.1"/>
    </source>
</evidence>
<dbReference type="EMBL" id="JABFDN010000003">
    <property type="protein sequence ID" value="NPU65933.1"/>
    <property type="molecule type" value="Genomic_DNA"/>
</dbReference>
<organism evidence="1 2">
    <name type="scientific">Bradyrhizobium aeschynomenes</name>
    <dbReference type="NCBI Taxonomy" id="2734909"/>
    <lineage>
        <taxon>Bacteria</taxon>
        <taxon>Pseudomonadati</taxon>
        <taxon>Pseudomonadota</taxon>
        <taxon>Alphaproteobacteria</taxon>
        <taxon>Hyphomicrobiales</taxon>
        <taxon>Nitrobacteraceae</taxon>
        <taxon>Bradyrhizobium</taxon>
    </lineage>
</organism>
<proteinExistence type="predicted"/>
<reference evidence="1" key="1">
    <citation type="submission" date="2020-05" db="EMBL/GenBank/DDBJ databases">
        <title>Nod-independent and nitrogen-fixing Bradyrhizobium aeschynomene sp. nov. isolated from nodules of Aeschynomene indica.</title>
        <authorList>
            <person name="Zhang Z."/>
        </authorList>
    </citation>
    <scope>NUCLEOTIDE SEQUENCE</scope>
    <source>
        <strain evidence="1">83012</strain>
    </source>
</reference>
<sequence length="412" mass="44297">MTIIYIHGVNVRSPEHGVELQRPFLRWLGAKVSEPNAAQYEPVYWGDLASDFRWKLASRPRTALLGQGGTAGFESLGQLREAGTGAFEPAPAVDDGPVLGGPAVAGGASVTPPLSSVPADKRADFLADLYLAVRTRARRSQQPAGYVDPIADEPRAAGLAAAAADVAARWDAIVAQEQSEDARAQALLAAVDNELAGDALVGMGGWSDWTEWAGEVLRRAAALPGDALSTVAAELRPTINAFVANFVGDVFSYLDRREQGGQPGEIPRRVLAALKRAHQRKQQTGEKIVVLTHSMGGQLLYDAVTYFARQDPALAGLEIDHWFSCGSQVSLFAELGLFKGQPDLRAPDQLSRPAAVRGWTNYYDGNDLFGFVMAPVFKGVVDRDYSTGYGLAFAHTGYLARPSFFQELATRL</sequence>
<accession>A0ABX2CCQ6</accession>
<evidence type="ECO:0008006" key="3">
    <source>
        <dbReference type="Google" id="ProtNLM"/>
    </source>
</evidence>
<gene>
    <name evidence="1" type="ORF">HL667_13100</name>
</gene>
<evidence type="ECO:0000313" key="2">
    <source>
        <dbReference type="Proteomes" id="UP000886476"/>
    </source>
</evidence>
<comment type="caution">
    <text evidence="1">The sequence shown here is derived from an EMBL/GenBank/DDBJ whole genome shotgun (WGS) entry which is preliminary data.</text>
</comment>
<protein>
    <recommendedName>
        <fullName evidence="3">Alpha/beta hydrolase</fullName>
    </recommendedName>
</protein>
<keyword evidence="2" id="KW-1185">Reference proteome</keyword>
<name>A0ABX2CCQ6_9BRAD</name>